<keyword evidence="3" id="KW-0328">Glycosyltransferase</keyword>
<protein>
    <recommendedName>
        <fullName evidence="14">Peptide O-xylosyltransferase</fullName>
    </recommendedName>
</protein>
<proteinExistence type="predicted"/>
<keyword evidence="10" id="KW-0333">Golgi apparatus</keyword>
<keyword evidence="11" id="KW-0472">Membrane</keyword>
<evidence type="ECO:0000256" key="7">
    <source>
        <dbReference type="ARBA" id="ARBA00022824"/>
    </source>
</evidence>
<keyword evidence="12" id="KW-1015">Disulfide bond</keyword>
<keyword evidence="7" id="KW-0256">Endoplasmic reticulum</keyword>
<evidence type="ECO:0000313" key="15">
    <source>
        <dbReference type="EMBL" id="WEK36533.1"/>
    </source>
</evidence>
<keyword evidence="8" id="KW-0735">Signal-anchor</keyword>
<keyword evidence="13" id="KW-0325">Glycoprotein</keyword>
<keyword evidence="6" id="KW-0479">Metal-binding</keyword>
<evidence type="ECO:0000256" key="3">
    <source>
        <dbReference type="ARBA" id="ARBA00022676"/>
    </source>
</evidence>
<evidence type="ECO:0000256" key="1">
    <source>
        <dbReference type="ARBA" id="ARBA00004323"/>
    </source>
</evidence>
<dbReference type="AlphaFoldDB" id="A0AAJ5WTZ6"/>
<dbReference type="InterPro" id="IPR043538">
    <property type="entry name" value="XYLT"/>
</dbReference>
<dbReference type="PANTHER" id="PTHR46025">
    <property type="entry name" value="XYLOSYLTRANSFERASE OXT"/>
    <property type="match status" value="1"/>
</dbReference>
<evidence type="ECO:0000256" key="6">
    <source>
        <dbReference type="ARBA" id="ARBA00022723"/>
    </source>
</evidence>
<name>A0AAJ5WTZ6_9BACT</name>
<dbReference type="GO" id="GO:0046872">
    <property type="term" value="F:metal ion binding"/>
    <property type="evidence" value="ECO:0007669"/>
    <property type="project" value="UniProtKB-KW"/>
</dbReference>
<evidence type="ECO:0000256" key="10">
    <source>
        <dbReference type="ARBA" id="ARBA00023034"/>
    </source>
</evidence>
<organism evidence="15 16">
    <name type="scientific">Candidatus Pseudobacter hemicellulosilyticus</name>
    <dbReference type="NCBI Taxonomy" id="3121375"/>
    <lineage>
        <taxon>Bacteria</taxon>
        <taxon>Pseudomonadati</taxon>
        <taxon>Bacteroidota</taxon>
        <taxon>Chitinophagia</taxon>
        <taxon>Chitinophagales</taxon>
        <taxon>Chitinophagaceae</taxon>
        <taxon>Pseudobacter</taxon>
    </lineage>
</organism>
<sequence length="295" mass="34679">MKHGIIITAYKNLQHLLLMADFFDDDFLLFIHLDKKMSYPENELQQLLNHPRIAFVSRQYEVNWGGFNHLKSLLLLAEEAVKDPEVGYVHSISGGDYPIQSADAFKKIMREAEGKEFLDHWPMPAPFWKGGGFDRICYYNFYDQYNARTHRGYQMIDRLIRLQKALGIKRKLPAVFPAMHGGSTWWSLSRACTEYLVSFTRNNKRVFNRFRYTFCSEEIYVHTVLLNSPFKDKVVKDNLRYIDWAKRDGNVPVVLDERDWEAIRGSEKLFARKFEYPISAKLIEKINQHLSIPGK</sequence>
<evidence type="ECO:0000256" key="5">
    <source>
        <dbReference type="ARBA" id="ARBA00022692"/>
    </source>
</evidence>
<accession>A0AAJ5WTZ6</accession>
<evidence type="ECO:0000256" key="2">
    <source>
        <dbReference type="ARBA" id="ARBA00004648"/>
    </source>
</evidence>
<dbReference type="Pfam" id="PF02485">
    <property type="entry name" value="Branch"/>
    <property type="match status" value="1"/>
</dbReference>
<dbReference type="GO" id="GO:0015012">
    <property type="term" value="P:heparan sulfate proteoglycan biosynthetic process"/>
    <property type="evidence" value="ECO:0007669"/>
    <property type="project" value="TreeGrafter"/>
</dbReference>
<evidence type="ECO:0000256" key="8">
    <source>
        <dbReference type="ARBA" id="ARBA00022968"/>
    </source>
</evidence>
<reference evidence="15" key="1">
    <citation type="submission" date="2023-03" db="EMBL/GenBank/DDBJ databases">
        <title>Andean soil-derived lignocellulolytic bacterial consortium as a source of novel taxa and putative plastic-active enzymes.</title>
        <authorList>
            <person name="Diaz-Garcia L."/>
            <person name="Chuvochina M."/>
            <person name="Feuerriegel G."/>
            <person name="Bunk B."/>
            <person name="Sproer C."/>
            <person name="Streit W.R."/>
            <person name="Rodriguez L.M."/>
            <person name="Overmann J."/>
            <person name="Jimenez D.J."/>
        </authorList>
    </citation>
    <scope>NUCLEOTIDE SEQUENCE</scope>
    <source>
        <strain evidence="15">MAG 7</strain>
    </source>
</reference>
<dbReference type="Proteomes" id="UP001220610">
    <property type="component" value="Chromosome"/>
</dbReference>
<evidence type="ECO:0000256" key="9">
    <source>
        <dbReference type="ARBA" id="ARBA00022989"/>
    </source>
</evidence>
<keyword evidence="9" id="KW-1133">Transmembrane helix</keyword>
<dbReference type="PANTHER" id="PTHR46025:SF3">
    <property type="entry name" value="XYLOSYLTRANSFERASE OXT"/>
    <property type="match status" value="1"/>
</dbReference>
<dbReference type="GO" id="GO:0016020">
    <property type="term" value="C:membrane"/>
    <property type="evidence" value="ECO:0007669"/>
    <property type="project" value="InterPro"/>
</dbReference>
<dbReference type="InterPro" id="IPR003406">
    <property type="entry name" value="Glyco_trans_14"/>
</dbReference>
<evidence type="ECO:0000256" key="14">
    <source>
        <dbReference type="ARBA" id="ARBA00042865"/>
    </source>
</evidence>
<evidence type="ECO:0000256" key="13">
    <source>
        <dbReference type="ARBA" id="ARBA00023180"/>
    </source>
</evidence>
<evidence type="ECO:0000256" key="4">
    <source>
        <dbReference type="ARBA" id="ARBA00022679"/>
    </source>
</evidence>
<dbReference type="GO" id="GO:0050650">
    <property type="term" value="P:chondroitin sulfate proteoglycan biosynthetic process"/>
    <property type="evidence" value="ECO:0007669"/>
    <property type="project" value="TreeGrafter"/>
</dbReference>
<dbReference type="EMBL" id="CP119311">
    <property type="protein sequence ID" value="WEK36533.1"/>
    <property type="molecule type" value="Genomic_DNA"/>
</dbReference>
<dbReference type="GO" id="GO:0030158">
    <property type="term" value="F:protein xylosyltransferase activity"/>
    <property type="evidence" value="ECO:0007669"/>
    <property type="project" value="InterPro"/>
</dbReference>
<keyword evidence="5" id="KW-0812">Transmembrane</keyword>
<keyword evidence="4" id="KW-0808">Transferase</keyword>
<evidence type="ECO:0000256" key="11">
    <source>
        <dbReference type="ARBA" id="ARBA00023136"/>
    </source>
</evidence>
<evidence type="ECO:0000256" key="12">
    <source>
        <dbReference type="ARBA" id="ARBA00023157"/>
    </source>
</evidence>
<comment type="subcellular location">
    <subcellularLocation>
        <location evidence="2">Endoplasmic reticulum membrane</location>
        <topology evidence="2">Single-pass type II membrane protein</topology>
    </subcellularLocation>
    <subcellularLocation>
        <location evidence="1">Golgi apparatus membrane</location>
        <topology evidence="1">Single-pass type II membrane protein</topology>
    </subcellularLocation>
</comment>
<gene>
    <name evidence="15" type="ORF">P0Y53_03390</name>
</gene>
<evidence type="ECO:0000313" key="16">
    <source>
        <dbReference type="Proteomes" id="UP001220610"/>
    </source>
</evidence>